<organism evidence="2">
    <name type="scientific">Rhipicephalus microplus</name>
    <name type="common">Cattle tick</name>
    <name type="synonym">Boophilus microplus</name>
    <dbReference type="NCBI Taxonomy" id="6941"/>
    <lineage>
        <taxon>Eukaryota</taxon>
        <taxon>Metazoa</taxon>
        <taxon>Ecdysozoa</taxon>
        <taxon>Arthropoda</taxon>
        <taxon>Chelicerata</taxon>
        <taxon>Arachnida</taxon>
        <taxon>Acari</taxon>
        <taxon>Parasitiformes</taxon>
        <taxon>Ixodida</taxon>
        <taxon>Ixodoidea</taxon>
        <taxon>Ixodidae</taxon>
        <taxon>Rhipicephalinae</taxon>
        <taxon>Rhipicephalus</taxon>
        <taxon>Boophilus</taxon>
    </lineage>
</organism>
<proteinExistence type="predicted"/>
<protein>
    <submittedName>
        <fullName evidence="2">Putative conserved secreted protein</fullName>
    </submittedName>
</protein>
<dbReference type="AlphaFoldDB" id="A0A6M2CK69"/>
<keyword evidence="1" id="KW-0732">Signal</keyword>
<dbReference type="OrthoDB" id="6499064at2759"/>
<accession>A0A6M2CK69</accession>
<feature type="chain" id="PRO_5027060822" evidence="1">
    <location>
        <begin position="19"/>
        <end position="195"/>
    </location>
</feature>
<dbReference type="VEuPathDB" id="VectorBase:LOC119185036"/>
<name>A0A6M2CK69_RHIMP</name>
<sequence length="195" mass="21360">MVTYIIVAIASLLVGVQAQSAPCTTITLPDFLTANSTHCYDQQPLDICTPYNENDTETVRALINCTSYDPEYKVLALALALNASVAATLSEEDHNESFAIAEFIVRWCSNGYALPSNIFNYTCEQYLAMVPVTCDAPVTLSVPDVNGLGTCAERNKIANHCMEGDNITWQTFVDLLGLVRCIYFSIVPSLPFPDD</sequence>
<reference evidence="2" key="1">
    <citation type="submission" date="2019-09" db="EMBL/GenBank/DDBJ databases">
        <title>Organ-specific transcriptomic study of the physiology of the cattle tick, Rhipicephalus microplus.</title>
        <authorList>
            <person name="Tirloni L."/>
            <person name="Braz G."/>
            <person name="Gandara A.C.P."/>
            <person name="Sabadin G.A."/>
            <person name="da Silva R.M."/>
            <person name="Guizzo M.G."/>
            <person name="Machado J.A."/>
            <person name="Costa E.P."/>
            <person name="Gomes H.F."/>
            <person name="Moraes J."/>
            <person name="Mota M.B.S."/>
            <person name="Mesquita R.D."/>
            <person name="Alvarenga P.H."/>
            <person name="Alves F."/>
            <person name="Seixas A."/>
            <person name="da Fonseca R.N."/>
            <person name="Fogaca A."/>
            <person name="Logullo C."/>
            <person name="Tanaka A."/>
            <person name="Daffre S."/>
            <person name="Termignoni C."/>
            <person name="Vaz I.S.Jr."/>
            <person name="Oliveira P.L."/>
            <person name="Ribeiro J.M."/>
        </authorList>
    </citation>
    <scope>NUCLEOTIDE SEQUENCE</scope>
    <source>
        <strain evidence="2">Porto Alegre</strain>
    </source>
</reference>
<dbReference type="EMBL" id="GHWJ01001157">
    <property type="protein sequence ID" value="NOV33894.1"/>
    <property type="molecule type" value="Transcribed_RNA"/>
</dbReference>
<evidence type="ECO:0000313" key="2">
    <source>
        <dbReference type="EMBL" id="NOV33894.1"/>
    </source>
</evidence>
<evidence type="ECO:0000256" key="1">
    <source>
        <dbReference type="SAM" id="SignalP"/>
    </source>
</evidence>
<feature type="signal peptide" evidence="1">
    <location>
        <begin position="1"/>
        <end position="18"/>
    </location>
</feature>